<evidence type="ECO:0000256" key="3">
    <source>
        <dbReference type="ARBA" id="ARBA00022692"/>
    </source>
</evidence>
<sequence>MTMEMLISLFGGLGLFIYGMNMMSDGLKTIAGDRMKRLLEILTNNRFLGILVGTVVTMIVQSSSTTTVMVVGFVNAGLMNLLQAIGVIMGANIGTTITAQMVALQVTKLAPIAITIGAGMFLFAKKKKTKHIGSVILGFGILFTGIDFMSNAMKPLRDHEGFKAMLVSFSSNPILGVLAGFALTAIIQSSSASIGLLQALAISGAFSNIPGVSPLDLVVPILLGENIGTCVTAVLSSIGASINAKRTAFVHFTMKVIGTLWFLILLGLTSLIFKGANPIYDFIISISGTTMLEGQMVPNVSREIANTHTLFNILNTIVLFPFAPALASLAERVMPGKEEEDKGGLKFLDERILENPAIAAGQAVKETVRMGQFAIENLGNALKAFYDKDEVLVEKVFAKEKVINQLEKDITQYLVALSNANLSEVDDTRITNLYHTINDVERIGDHSENLVELAQYRIENNVNLSDIAIGELMEMADKVNSIVQDAISALDRDDIELAETINKQEEEIDQLEEILRARHIKRLNEQSCHPSSGVIFLDMLSNLERIADHATNISKSVLDLGEF</sequence>
<dbReference type="Pfam" id="PF02690">
    <property type="entry name" value="Na_Pi_cotrans"/>
    <property type="match status" value="2"/>
</dbReference>
<keyword evidence="3 7" id="KW-0812">Transmembrane</keyword>
<accession>A0AAE3HDX0</accession>
<dbReference type="PANTHER" id="PTHR10010:SF46">
    <property type="entry name" value="SODIUM-DEPENDENT PHOSPHATE TRANSPORT PROTEIN 2B"/>
    <property type="match status" value="1"/>
</dbReference>
<keyword evidence="6" id="KW-0175">Coiled coil</keyword>
<evidence type="ECO:0000313" key="10">
    <source>
        <dbReference type="Proteomes" id="UP001205748"/>
    </source>
</evidence>
<feature type="transmembrane region" description="Helical" evidence="7">
    <location>
        <begin position="217"/>
        <end position="240"/>
    </location>
</feature>
<gene>
    <name evidence="9" type="ORF">NSA47_01210</name>
</gene>
<feature type="domain" description="PhoU" evidence="8">
    <location>
        <begin position="472"/>
        <end position="557"/>
    </location>
</feature>
<dbReference type="GO" id="GO:0005436">
    <property type="term" value="F:sodium:phosphate symporter activity"/>
    <property type="evidence" value="ECO:0007669"/>
    <property type="project" value="InterPro"/>
</dbReference>
<evidence type="ECO:0000256" key="1">
    <source>
        <dbReference type="ARBA" id="ARBA00004651"/>
    </source>
</evidence>
<evidence type="ECO:0000256" key="5">
    <source>
        <dbReference type="ARBA" id="ARBA00023136"/>
    </source>
</evidence>
<feature type="transmembrane region" description="Helical" evidence="7">
    <location>
        <begin position="252"/>
        <end position="273"/>
    </location>
</feature>
<evidence type="ECO:0000256" key="4">
    <source>
        <dbReference type="ARBA" id="ARBA00022989"/>
    </source>
</evidence>
<keyword evidence="2" id="KW-1003">Cell membrane</keyword>
<dbReference type="EMBL" id="JANKAS010000001">
    <property type="protein sequence ID" value="MCR1897609.1"/>
    <property type="molecule type" value="Genomic_DNA"/>
</dbReference>
<dbReference type="SUPFAM" id="SSF109755">
    <property type="entry name" value="PhoU-like"/>
    <property type="match status" value="1"/>
</dbReference>
<protein>
    <submittedName>
        <fullName evidence="9">Na/Pi cotransporter family protein</fullName>
    </submittedName>
</protein>
<feature type="transmembrane region" description="Helical" evidence="7">
    <location>
        <begin position="194"/>
        <end position="211"/>
    </location>
</feature>
<dbReference type="InterPro" id="IPR004633">
    <property type="entry name" value="NaPi_cotrn-rel/YqeW-like"/>
</dbReference>
<comment type="subcellular location">
    <subcellularLocation>
        <location evidence="1">Cell membrane</location>
        <topology evidence="1">Multi-pass membrane protein</topology>
    </subcellularLocation>
</comment>
<feature type="transmembrane region" description="Helical" evidence="7">
    <location>
        <begin position="132"/>
        <end position="153"/>
    </location>
</feature>
<evidence type="ECO:0000313" key="9">
    <source>
        <dbReference type="EMBL" id="MCR1897609.1"/>
    </source>
</evidence>
<feature type="transmembrane region" description="Helical" evidence="7">
    <location>
        <begin position="109"/>
        <end position="125"/>
    </location>
</feature>
<dbReference type="RefSeq" id="WP_257529014.1">
    <property type="nucleotide sequence ID" value="NZ_JANKAS010000001.1"/>
</dbReference>
<dbReference type="NCBIfam" id="TIGR00704">
    <property type="entry name" value="NaPi_cotrn_rel"/>
    <property type="match status" value="1"/>
</dbReference>
<name>A0AAE3HDX0_9FIRM</name>
<keyword evidence="4 7" id="KW-1133">Transmembrane helix</keyword>
<dbReference type="InterPro" id="IPR038078">
    <property type="entry name" value="PhoU-like_sf"/>
</dbReference>
<comment type="caution">
    <text evidence="9">The sequence shown here is derived from an EMBL/GenBank/DDBJ whole genome shotgun (WGS) entry which is preliminary data.</text>
</comment>
<dbReference type="InterPro" id="IPR026022">
    <property type="entry name" value="PhoU_dom"/>
</dbReference>
<dbReference type="Pfam" id="PF01895">
    <property type="entry name" value="PhoU"/>
    <property type="match status" value="2"/>
</dbReference>
<evidence type="ECO:0000259" key="8">
    <source>
        <dbReference type="Pfam" id="PF01895"/>
    </source>
</evidence>
<dbReference type="GO" id="GO:0044341">
    <property type="term" value="P:sodium-dependent phosphate transport"/>
    <property type="evidence" value="ECO:0007669"/>
    <property type="project" value="InterPro"/>
</dbReference>
<proteinExistence type="predicted"/>
<dbReference type="AlphaFoldDB" id="A0AAE3HDX0"/>
<dbReference type="PANTHER" id="PTHR10010">
    <property type="entry name" value="SOLUTE CARRIER FAMILY 34 SODIUM PHOSPHATE , MEMBER 2-RELATED"/>
    <property type="match status" value="1"/>
</dbReference>
<feature type="domain" description="PhoU" evidence="8">
    <location>
        <begin position="368"/>
        <end position="453"/>
    </location>
</feature>
<feature type="coiled-coil region" evidence="6">
    <location>
        <begin position="494"/>
        <end position="521"/>
    </location>
</feature>
<evidence type="ECO:0000256" key="2">
    <source>
        <dbReference type="ARBA" id="ARBA00022475"/>
    </source>
</evidence>
<feature type="transmembrane region" description="Helical" evidence="7">
    <location>
        <begin position="165"/>
        <end position="187"/>
    </location>
</feature>
<dbReference type="Gene3D" id="1.20.58.220">
    <property type="entry name" value="Phosphate transport system protein phou homolog 2, domain 2"/>
    <property type="match status" value="1"/>
</dbReference>
<dbReference type="NCBIfam" id="NF037997">
    <property type="entry name" value="Na_Pi_symport"/>
    <property type="match status" value="1"/>
</dbReference>
<dbReference type="InterPro" id="IPR003841">
    <property type="entry name" value="Na/Pi_transpt"/>
</dbReference>
<keyword evidence="10" id="KW-1185">Reference proteome</keyword>
<dbReference type="Proteomes" id="UP001205748">
    <property type="component" value="Unassembled WGS sequence"/>
</dbReference>
<evidence type="ECO:0000256" key="6">
    <source>
        <dbReference type="SAM" id="Coils"/>
    </source>
</evidence>
<evidence type="ECO:0000256" key="7">
    <source>
        <dbReference type="SAM" id="Phobius"/>
    </source>
</evidence>
<keyword evidence="5 7" id="KW-0472">Membrane</keyword>
<dbReference type="GO" id="GO:0005886">
    <property type="term" value="C:plasma membrane"/>
    <property type="evidence" value="ECO:0007669"/>
    <property type="project" value="UniProtKB-SubCell"/>
</dbReference>
<organism evidence="9 10">
    <name type="scientific">Irregularibacter muris</name>
    <dbReference type="NCBI Taxonomy" id="1796619"/>
    <lineage>
        <taxon>Bacteria</taxon>
        <taxon>Bacillati</taxon>
        <taxon>Bacillota</taxon>
        <taxon>Clostridia</taxon>
        <taxon>Eubacteriales</taxon>
        <taxon>Eubacteriaceae</taxon>
        <taxon>Irregularibacter</taxon>
    </lineage>
</organism>
<reference evidence="9" key="1">
    <citation type="submission" date="2022-07" db="EMBL/GenBank/DDBJ databases">
        <title>Enhanced cultured diversity of the mouse gut microbiota enables custom-made synthetic communities.</title>
        <authorList>
            <person name="Afrizal A."/>
        </authorList>
    </citation>
    <scope>NUCLEOTIDE SEQUENCE</scope>
    <source>
        <strain evidence="9">DSM 28593</strain>
    </source>
</reference>